<dbReference type="GO" id="GO:0016020">
    <property type="term" value="C:membrane"/>
    <property type="evidence" value="ECO:0007669"/>
    <property type="project" value="UniProtKB-SubCell"/>
</dbReference>
<dbReference type="GO" id="GO:0038023">
    <property type="term" value="F:signaling receptor activity"/>
    <property type="evidence" value="ECO:0007669"/>
    <property type="project" value="TreeGrafter"/>
</dbReference>
<dbReference type="GO" id="GO:0006882">
    <property type="term" value="P:intracellular zinc ion homeostasis"/>
    <property type="evidence" value="ECO:0007669"/>
    <property type="project" value="TreeGrafter"/>
</dbReference>
<evidence type="ECO:0000313" key="9">
    <source>
        <dbReference type="Proteomes" id="UP000566819"/>
    </source>
</evidence>
<feature type="transmembrane region" description="Helical" evidence="7">
    <location>
        <begin position="140"/>
        <end position="162"/>
    </location>
</feature>
<gene>
    <name evidence="8" type="ORF">G7Y89_g14030</name>
</gene>
<accession>A0A8H4R8D6</accession>
<name>A0A8H4R8D6_9HELO</name>
<evidence type="ECO:0000256" key="2">
    <source>
        <dbReference type="ARBA" id="ARBA00007018"/>
    </source>
</evidence>
<proteinExistence type="inferred from homology"/>
<evidence type="ECO:0000256" key="5">
    <source>
        <dbReference type="ARBA" id="ARBA00023136"/>
    </source>
</evidence>
<evidence type="ECO:0000256" key="3">
    <source>
        <dbReference type="ARBA" id="ARBA00022692"/>
    </source>
</evidence>
<comment type="caution">
    <text evidence="8">The sequence shown here is derived from an EMBL/GenBank/DDBJ whole genome shotgun (WGS) entry which is preliminary data.</text>
</comment>
<dbReference type="PANTHER" id="PTHR20855:SF52">
    <property type="entry name" value="ADIPONECTIN RECEPTOR PROTEIN"/>
    <property type="match status" value="1"/>
</dbReference>
<dbReference type="EMBL" id="JAAMPI010001757">
    <property type="protein sequence ID" value="KAF4624144.1"/>
    <property type="molecule type" value="Genomic_DNA"/>
</dbReference>
<dbReference type="Proteomes" id="UP000566819">
    <property type="component" value="Unassembled WGS sequence"/>
</dbReference>
<dbReference type="AlphaFoldDB" id="A0A8H4R8D6"/>
<evidence type="ECO:0000256" key="6">
    <source>
        <dbReference type="SAM" id="MobiDB-lite"/>
    </source>
</evidence>
<evidence type="ECO:0000313" key="8">
    <source>
        <dbReference type="EMBL" id="KAF4624144.1"/>
    </source>
</evidence>
<keyword evidence="9" id="KW-1185">Reference proteome</keyword>
<evidence type="ECO:0000256" key="1">
    <source>
        <dbReference type="ARBA" id="ARBA00004141"/>
    </source>
</evidence>
<dbReference type="OrthoDB" id="529367at2759"/>
<evidence type="ECO:0000256" key="7">
    <source>
        <dbReference type="SAM" id="Phobius"/>
    </source>
</evidence>
<protein>
    <submittedName>
        <fullName evidence="8">Uncharacterized protein</fullName>
    </submittedName>
</protein>
<feature type="region of interest" description="Disordered" evidence="6">
    <location>
        <begin position="1"/>
        <end position="25"/>
    </location>
</feature>
<comment type="subcellular location">
    <subcellularLocation>
        <location evidence="1">Membrane</location>
        <topology evidence="1">Multi-pass membrane protein</topology>
    </subcellularLocation>
</comment>
<comment type="similarity">
    <text evidence="2">Belongs to the ADIPOR family.</text>
</comment>
<reference evidence="8 9" key="1">
    <citation type="submission" date="2020-03" db="EMBL/GenBank/DDBJ databases">
        <title>Draft Genome Sequence of Cudoniella acicularis.</title>
        <authorList>
            <person name="Buettner E."/>
            <person name="Kellner H."/>
        </authorList>
    </citation>
    <scope>NUCLEOTIDE SEQUENCE [LARGE SCALE GENOMIC DNA]</scope>
    <source>
        <strain evidence="8 9">DSM 108380</strain>
    </source>
</reference>
<keyword evidence="4 7" id="KW-1133">Transmembrane helix</keyword>
<feature type="transmembrane region" description="Helical" evidence="7">
    <location>
        <begin position="108"/>
        <end position="128"/>
    </location>
</feature>
<evidence type="ECO:0000256" key="4">
    <source>
        <dbReference type="ARBA" id="ARBA00022989"/>
    </source>
</evidence>
<keyword evidence="5 7" id="KW-0472">Membrane</keyword>
<dbReference type="PANTHER" id="PTHR20855">
    <property type="entry name" value="ADIPOR/PROGESTIN RECEPTOR-RELATED"/>
    <property type="match status" value="1"/>
</dbReference>
<organism evidence="8 9">
    <name type="scientific">Cudoniella acicularis</name>
    <dbReference type="NCBI Taxonomy" id="354080"/>
    <lineage>
        <taxon>Eukaryota</taxon>
        <taxon>Fungi</taxon>
        <taxon>Dikarya</taxon>
        <taxon>Ascomycota</taxon>
        <taxon>Pezizomycotina</taxon>
        <taxon>Leotiomycetes</taxon>
        <taxon>Helotiales</taxon>
        <taxon>Tricladiaceae</taxon>
        <taxon>Cudoniella</taxon>
    </lineage>
</organism>
<dbReference type="InterPro" id="IPR004254">
    <property type="entry name" value="AdipoR/HlyIII-related"/>
</dbReference>
<feature type="transmembrane region" description="Helical" evidence="7">
    <location>
        <begin position="73"/>
        <end position="93"/>
    </location>
</feature>
<sequence>MDSSLRKRKPQPHSKAKAKSTSHPTSMQPLLVTWDDLPPFLADNSYIRTHYRPSSHSYTSCLHSLTYLHNQTLNIYTQIFASLTLLSLSYLLFQGSKLHIPPPTLDDVVVFGCFFFGTVTCSVLRVWYTFPCLDRESKVAFILANLVAQCVTAYVALFVPVFRTPAWRPIRVCVFGLAASLAFVPLFAGLFQYGVKEIVRGLDSVEGSLISIVF</sequence>
<keyword evidence="3 7" id="KW-0812">Transmembrane</keyword>
<feature type="compositionally biased region" description="Basic residues" evidence="6">
    <location>
        <begin position="1"/>
        <end position="20"/>
    </location>
</feature>
<feature type="transmembrane region" description="Helical" evidence="7">
    <location>
        <begin position="168"/>
        <end position="191"/>
    </location>
</feature>